<reference evidence="2 3" key="1">
    <citation type="submission" date="2017-11" db="EMBL/GenBank/DDBJ databases">
        <title>Revising the taxonomy of the Acinetobacter lwoffii group: the description of Acinetobacter pseudolwoffii sp. nov. and emended description of Acinetobacter lwoffii.</title>
        <authorList>
            <person name="Nemec A."/>
            <person name="Radolfova-Krizova L."/>
        </authorList>
    </citation>
    <scope>NUCLEOTIDE SEQUENCE [LARGE SCALE GENOMIC DNA]</scope>
    <source>
        <strain evidence="2 3">ANC 5044</strain>
    </source>
</reference>
<dbReference type="InterPro" id="IPR029058">
    <property type="entry name" value="AB_hydrolase_fold"/>
</dbReference>
<keyword evidence="2" id="KW-0378">Hydrolase</keyword>
<dbReference type="AlphaFoldDB" id="A0A2H9YTK4"/>
<comment type="caution">
    <text evidence="2">The sequence shown here is derived from an EMBL/GenBank/DDBJ whole genome shotgun (WGS) entry which is preliminary data.</text>
</comment>
<dbReference type="InterPro" id="IPR000073">
    <property type="entry name" value="AB_hydrolase_1"/>
</dbReference>
<dbReference type="GO" id="GO:0016787">
    <property type="term" value="F:hydrolase activity"/>
    <property type="evidence" value="ECO:0007669"/>
    <property type="project" value="UniProtKB-KW"/>
</dbReference>
<dbReference type="RefSeq" id="WP_100534882.1">
    <property type="nucleotide sequence ID" value="NZ_CBDBYO010000006.1"/>
</dbReference>
<dbReference type="EMBL" id="PHRG01000002">
    <property type="protein sequence ID" value="PJO75982.1"/>
    <property type="molecule type" value="Genomic_DNA"/>
</dbReference>
<proteinExistence type="predicted"/>
<evidence type="ECO:0000313" key="2">
    <source>
        <dbReference type="EMBL" id="PJO75982.1"/>
    </source>
</evidence>
<dbReference type="InterPro" id="IPR017208">
    <property type="entry name" value="UCP037442_abhydr"/>
</dbReference>
<name>A0A2H9YTK4_9GAMM</name>
<dbReference type="SUPFAM" id="SSF53474">
    <property type="entry name" value="alpha/beta-Hydrolases"/>
    <property type="match status" value="1"/>
</dbReference>
<dbReference type="GeneID" id="97175954"/>
<evidence type="ECO:0000313" key="3">
    <source>
        <dbReference type="Proteomes" id="UP000243446"/>
    </source>
</evidence>
<evidence type="ECO:0000259" key="1">
    <source>
        <dbReference type="Pfam" id="PF12697"/>
    </source>
</evidence>
<protein>
    <submittedName>
        <fullName evidence="2">Alpha/beta hydrolase</fullName>
    </submittedName>
</protein>
<sequence length="294" mass="33698">MVQGKMQVESVQFLAEDGYSLSGKLYRTPSVAKANIVVACATGVPQAFYRRFAEYATHAGFQVLTFDYRGVAASAPKQLKGFKMSYLDWGEYDLSAAIEYLGRTGLDIYMIGHSYGGQALGLCKHHDRIEAMYCYGTGAGWHGYMPLKEKIKVQMIWNIVFPPLVAITDYLPWSKFNMGADLPRDVYRQWRKWCKYPTYFFADPDLKDLHLRYAAVSTPIYAVAALDDAWALPNSRHAFMQYYRQANVHYIDLKAEDYGLKDIGHMDYFRQGAEKIWQDALNTFSELHRLKYAA</sequence>
<dbReference type="Proteomes" id="UP000243446">
    <property type="component" value="Unassembled WGS sequence"/>
</dbReference>
<organism evidence="2 3">
    <name type="scientific">Acinetobacter pseudolwoffii</name>
    <dbReference type="NCBI Taxonomy" id="2053287"/>
    <lineage>
        <taxon>Bacteria</taxon>
        <taxon>Pseudomonadati</taxon>
        <taxon>Pseudomonadota</taxon>
        <taxon>Gammaproteobacteria</taxon>
        <taxon>Moraxellales</taxon>
        <taxon>Moraxellaceae</taxon>
        <taxon>Acinetobacter</taxon>
    </lineage>
</organism>
<gene>
    <name evidence="2" type="ORF">CWI32_06355</name>
</gene>
<dbReference type="Gene3D" id="3.40.50.1820">
    <property type="entry name" value="alpha/beta hydrolase"/>
    <property type="match status" value="1"/>
</dbReference>
<dbReference type="Pfam" id="PF12697">
    <property type="entry name" value="Abhydrolase_6"/>
    <property type="match status" value="1"/>
</dbReference>
<dbReference type="PIRSF" id="PIRSF037442">
    <property type="entry name" value="UCP037442_abhydr"/>
    <property type="match status" value="1"/>
</dbReference>
<accession>A0A2H9YTK4</accession>
<feature type="domain" description="AB hydrolase-1" evidence="1">
    <location>
        <begin position="49"/>
        <end position="234"/>
    </location>
</feature>